<feature type="transmembrane region" description="Helical" evidence="2">
    <location>
        <begin position="34"/>
        <end position="51"/>
    </location>
</feature>
<name>A0ABN1BKT6_9BACI</name>
<feature type="transmembrane region" description="Helical" evidence="2">
    <location>
        <begin position="7"/>
        <end position="28"/>
    </location>
</feature>
<sequence length="409" mass="47521">MDKWNSLLLFLQQTLVIYLIGVPVLYLLNEFLPLPEYLLMVFLIGFVLIEMRQRVKTYAPYILTVPVVILFCTQLLKLSWFSSIVLALTLILLFIHQLKEGSFENEKNVLLITFSLAVIEVLIFSRPEVIWVAVLQFFLLYAGFYVRQYTSIQRHTAEDVPVQQVMKLPGLLGIIFLSMGLLVFMVFTPVRAVFRLMLEGVAVMLTAVLQFIGLGIDLTGITELEVEDSEQSSMNTLNEDMNQNQYQFVNDGAASVINQSVNVLLWIGMILLFIVAILLAKKFFGRELVGYQPKQNPSDVEYILESSENDRLRTSLLKRFSRKPNHQARRLFFQFEQFAIKHGFGRKPHETIENWFTRIDLPLSSVDTYQKVRYGEEETTPREVKRLKKELDKKKQELMNREKKKEDDQ</sequence>
<evidence type="ECO:0000256" key="1">
    <source>
        <dbReference type="SAM" id="MobiDB-lite"/>
    </source>
</evidence>
<dbReference type="Proteomes" id="UP001500880">
    <property type="component" value="Unassembled WGS sequence"/>
</dbReference>
<feature type="transmembrane region" description="Helical" evidence="2">
    <location>
        <begin position="129"/>
        <end position="146"/>
    </location>
</feature>
<dbReference type="RefSeq" id="WP_343842534.1">
    <property type="nucleotide sequence ID" value="NZ_BAAADO010000006.1"/>
</dbReference>
<feature type="transmembrane region" description="Helical" evidence="2">
    <location>
        <begin position="108"/>
        <end position="124"/>
    </location>
</feature>
<comment type="caution">
    <text evidence="3">The sequence shown here is derived from an EMBL/GenBank/DDBJ whole genome shotgun (WGS) entry which is preliminary data.</text>
</comment>
<evidence type="ECO:0008006" key="5">
    <source>
        <dbReference type="Google" id="ProtNLM"/>
    </source>
</evidence>
<keyword evidence="4" id="KW-1185">Reference proteome</keyword>
<keyword evidence="2" id="KW-0472">Membrane</keyword>
<organism evidence="3 4">
    <name type="scientific">Salinibacillus aidingensis</name>
    <dbReference type="NCBI Taxonomy" id="237684"/>
    <lineage>
        <taxon>Bacteria</taxon>
        <taxon>Bacillati</taxon>
        <taxon>Bacillota</taxon>
        <taxon>Bacilli</taxon>
        <taxon>Bacillales</taxon>
        <taxon>Bacillaceae</taxon>
        <taxon>Salinibacillus</taxon>
    </lineage>
</organism>
<evidence type="ECO:0000313" key="3">
    <source>
        <dbReference type="EMBL" id="GAA0499808.1"/>
    </source>
</evidence>
<feature type="transmembrane region" description="Helical" evidence="2">
    <location>
        <begin position="166"/>
        <end position="187"/>
    </location>
</feature>
<gene>
    <name evidence="3" type="ORF">GCM10008986_28810</name>
</gene>
<reference evidence="3 4" key="1">
    <citation type="journal article" date="2019" name="Int. J. Syst. Evol. Microbiol.">
        <title>The Global Catalogue of Microorganisms (GCM) 10K type strain sequencing project: providing services to taxonomists for standard genome sequencing and annotation.</title>
        <authorList>
            <consortium name="The Broad Institute Genomics Platform"/>
            <consortium name="The Broad Institute Genome Sequencing Center for Infectious Disease"/>
            <person name="Wu L."/>
            <person name="Ma J."/>
        </authorList>
    </citation>
    <scope>NUCLEOTIDE SEQUENCE [LARGE SCALE GENOMIC DNA]</scope>
    <source>
        <strain evidence="3 4">JCM 12389</strain>
    </source>
</reference>
<accession>A0ABN1BKT6</accession>
<feature type="transmembrane region" description="Helical" evidence="2">
    <location>
        <begin position="196"/>
        <end position="216"/>
    </location>
</feature>
<evidence type="ECO:0000313" key="4">
    <source>
        <dbReference type="Proteomes" id="UP001500880"/>
    </source>
</evidence>
<protein>
    <recommendedName>
        <fullName evidence="5">DUF4129 domain-containing protein</fullName>
    </recommendedName>
</protein>
<feature type="transmembrane region" description="Helical" evidence="2">
    <location>
        <begin position="263"/>
        <end position="280"/>
    </location>
</feature>
<proteinExistence type="predicted"/>
<feature type="transmembrane region" description="Helical" evidence="2">
    <location>
        <begin position="63"/>
        <end position="96"/>
    </location>
</feature>
<keyword evidence="2" id="KW-1133">Transmembrane helix</keyword>
<feature type="region of interest" description="Disordered" evidence="1">
    <location>
        <begin position="377"/>
        <end position="409"/>
    </location>
</feature>
<evidence type="ECO:0000256" key="2">
    <source>
        <dbReference type="SAM" id="Phobius"/>
    </source>
</evidence>
<keyword evidence="2" id="KW-0812">Transmembrane</keyword>
<dbReference type="EMBL" id="BAAADO010000006">
    <property type="protein sequence ID" value="GAA0499808.1"/>
    <property type="molecule type" value="Genomic_DNA"/>
</dbReference>